<evidence type="ECO:0000256" key="5">
    <source>
        <dbReference type="SAM" id="Phobius"/>
    </source>
</evidence>
<feature type="region of interest" description="Disordered" evidence="4">
    <location>
        <begin position="185"/>
        <end position="281"/>
    </location>
</feature>
<reference evidence="7 8" key="1">
    <citation type="submission" date="2021-07" db="EMBL/GenBank/DDBJ databases">
        <authorList>
            <person name="Imarazene B."/>
            <person name="Zahm M."/>
            <person name="Klopp C."/>
            <person name="Cabau C."/>
            <person name="Beille S."/>
            <person name="Jouanno E."/>
            <person name="Castinel A."/>
            <person name="Lluch J."/>
            <person name="Gil L."/>
            <person name="Kuchtly C."/>
            <person name="Lopez Roques C."/>
            <person name="Donnadieu C."/>
            <person name="Parrinello H."/>
            <person name="Journot L."/>
            <person name="Du K."/>
            <person name="Schartl M."/>
            <person name="Retaux S."/>
            <person name="Guiguen Y."/>
        </authorList>
    </citation>
    <scope>NUCLEOTIDE SEQUENCE [LARGE SCALE GENOMIC DNA]</scope>
    <source>
        <strain evidence="7">Pach_M1</strain>
        <tissue evidence="7">Testis</tissue>
    </source>
</reference>
<feature type="domain" description="Immunoglobulin V-set" evidence="6">
    <location>
        <begin position="7"/>
        <end position="92"/>
    </location>
</feature>
<gene>
    <name evidence="7" type="primary">CD300LF</name>
    <name evidence="7" type="ORF">AMEX_G24631</name>
</gene>
<dbReference type="Gene3D" id="2.60.40.10">
    <property type="entry name" value="Immunoglobulins"/>
    <property type="match status" value="1"/>
</dbReference>
<evidence type="ECO:0000259" key="6">
    <source>
        <dbReference type="Pfam" id="PF07686"/>
    </source>
</evidence>
<keyword evidence="3 5" id="KW-0472">Membrane</keyword>
<evidence type="ECO:0000256" key="4">
    <source>
        <dbReference type="SAM" id="MobiDB-lite"/>
    </source>
</evidence>
<evidence type="ECO:0000256" key="2">
    <source>
        <dbReference type="ARBA" id="ARBA00022692"/>
    </source>
</evidence>
<protein>
    <submittedName>
        <fullName evidence="7">CMRF35-like molecule 9</fullName>
    </submittedName>
</protein>
<keyword evidence="2 5" id="KW-0812">Transmembrane</keyword>
<comment type="caution">
    <text evidence="7">The sequence shown here is derived from an EMBL/GenBank/DDBJ whole genome shotgun (WGS) entry which is preliminary data.</text>
</comment>
<feature type="compositionally biased region" description="Polar residues" evidence="4">
    <location>
        <begin position="218"/>
        <end position="281"/>
    </location>
</feature>
<dbReference type="GO" id="GO:0004888">
    <property type="term" value="F:transmembrane signaling receptor activity"/>
    <property type="evidence" value="ECO:0007669"/>
    <property type="project" value="TreeGrafter"/>
</dbReference>
<evidence type="ECO:0000256" key="1">
    <source>
        <dbReference type="ARBA" id="ARBA00004370"/>
    </source>
</evidence>
<dbReference type="Pfam" id="PF07686">
    <property type="entry name" value="V-set"/>
    <property type="match status" value="1"/>
</dbReference>
<accession>A0A8T2KYK7</accession>
<dbReference type="PANTHER" id="PTHR11860">
    <property type="entry name" value="POLYMERIC-IMMUNOGLOBULIN RECEPTOR"/>
    <property type="match status" value="1"/>
</dbReference>
<keyword evidence="5" id="KW-1133">Transmembrane helix</keyword>
<dbReference type="InterPro" id="IPR050671">
    <property type="entry name" value="CD300_family_receptors"/>
</dbReference>
<dbReference type="EMBL" id="JAICCE010000021">
    <property type="protein sequence ID" value="KAG9262772.1"/>
    <property type="molecule type" value="Genomic_DNA"/>
</dbReference>
<sequence>MVHEKIKVTETEHNTAIIQCPYTEGFEDYPKYFCKGIYKDCRIIIKTDGKERWKYEGRFSLADDTDKKKIVVAFSNLSMNDAGPYACGIEITGPDPFTVVYLTVNKAPKPPKPPKPHQTPTTISISTTKDFILSPTTFSGSITSEVVVFGIKPYVLYLSIFIPLSAALIVIIALLLHKRRVKRSTINSDSASGHHALRTVTGSGEDERDYENDPHGNARTTVPIYQSLNPNTNQSDSVYQSLNPNINQSDSVYQGLNPNTIQSDSVYQSLNPNTNQSDSVY</sequence>
<evidence type="ECO:0000313" key="8">
    <source>
        <dbReference type="Proteomes" id="UP000752171"/>
    </source>
</evidence>
<dbReference type="InterPro" id="IPR013783">
    <property type="entry name" value="Ig-like_fold"/>
</dbReference>
<proteinExistence type="predicted"/>
<dbReference type="GO" id="GO:0005886">
    <property type="term" value="C:plasma membrane"/>
    <property type="evidence" value="ECO:0007669"/>
    <property type="project" value="TreeGrafter"/>
</dbReference>
<feature type="transmembrane region" description="Helical" evidence="5">
    <location>
        <begin position="154"/>
        <end position="176"/>
    </location>
</feature>
<organism evidence="7 8">
    <name type="scientific">Astyanax mexicanus</name>
    <name type="common">Blind cave fish</name>
    <name type="synonym">Astyanax fasciatus mexicanus</name>
    <dbReference type="NCBI Taxonomy" id="7994"/>
    <lineage>
        <taxon>Eukaryota</taxon>
        <taxon>Metazoa</taxon>
        <taxon>Chordata</taxon>
        <taxon>Craniata</taxon>
        <taxon>Vertebrata</taxon>
        <taxon>Euteleostomi</taxon>
        <taxon>Actinopterygii</taxon>
        <taxon>Neopterygii</taxon>
        <taxon>Teleostei</taxon>
        <taxon>Ostariophysi</taxon>
        <taxon>Characiformes</taxon>
        <taxon>Characoidei</taxon>
        <taxon>Acestrorhamphidae</taxon>
        <taxon>Acestrorhamphinae</taxon>
        <taxon>Astyanax</taxon>
    </lineage>
</organism>
<comment type="subcellular location">
    <subcellularLocation>
        <location evidence="1">Membrane</location>
    </subcellularLocation>
</comment>
<dbReference type="Proteomes" id="UP000752171">
    <property type="component" value="Unassembled WGS sequence"/>
</dbReference>
<dbReference type="InterPro" id="IPR036179">
    <property type="entry name" value="Ig-like_dom_sf"/>
</dbReference>
<dbReference type="PANTHER" id="PTHR11860:SF87">
    <property type="entry name" value="CMRF35-LIKE MOLECULE 8"/>
    <property type="match status" value="1"/>
</dbReference>
<evidence type="ECO:0000256" key="3">
    <source>
        <dbReference type="ARBA" id="ARBA00023136"/>
    </source>
</evidence>
<dbReference type="AlphaFoldDB" id="A0A8T2KYK7"/>
<dbReference type="SUPFAM" id="SSF48726">
    <property type="entry name" value="Immunoglobulin"/>
    <property type="match status" value="1"/>
</dbReference>
<evidence type="ECO:0000313" key="7">
    <source>
        <dbReference type="EMBL" id="KAG9262772.1"/>
    </source>
</evidence>
<name>A0A8T2KYK7_ASTMX</name>
<dbReference type="InterPro" id="IPR013106">
    <property type="entry name" value="Ig_V-set"/>
</dbReference>